<dbReference type="Proteomes" id="UP000291933">
    <property type="component" value="Unassembled WGS sequence"/>
</dbReference>
<evidence type="ECO:0000256" key="1">
    <source>
        <dbReference type="ARBA" id="ARBA00004651"/>
    </source>
</evidence>
<dbReference type="InterPro" id="IPR029044">
    <property type="entry name" value="Nucleotide-diphossugar_trans"/>
</dbReference>
<comment type="similarity">
    <text evidence="8">Belongs to the glycosyltransferase 2 family. GtrB subfamily.</text>
</comment>
<dbReference type="Pfam" id="PF00535">
    <property type="entry name" value="Glycos_transf_2"/>
    <property type="match status" value="1"/>
</dbReference>
<evidence type="ECO:0000256" key="7">
    <source>
        <dbReference type="ARBA" id="ARBA00023136"/>
    </source>
</evidence>
<dbReference type="PANTHER" id="PTHR48090:SF1">
    <property type="entry name" value="PROPHAGE BACTOPRENOL GLUCOSYL TRANSFERASE HOMOLOG"/>
    <property type="match status" value="1"/>
</dbReference>
<name>A0A4Q9KJP0_PROTD</name>
<proteinExistence type="inferred from homology"/>
<keyword evidence="4 12" id="KW-0808">Transferase</keyword>
<evidence type="ECO:0000259" key="11">
    <source>
        <dbReference type="Pfam" id="PF00535"/>
    </source>
</evidence>
<feature type="transmembrane region" description="Helical" evidence="10">
    <location>
        <begin position="270"/>
        <end position="292"/>
    </location>
</feature>
<evidence type="ECO:0000256" key="5">
    <source>
        <dbReference type="ARBA" id="ARBA00022692"/>
    </source>
</evidence>
<evidence type="ECO:0000256" key="2">
    <source>
        <dbReference type="ARBA" id="ARBA00022475"/>
    </source>
</evidence>
<comment type="caution">
    <text evidence="12">The sequence shown here is derived from an EMBL/GenBank/DDBJ whole genome shotgun (WGS) entry which is preliminary data.</text>
</comment>
<keyword evidence="5 10" id="KW-0812">Transmembrane</keyword>
<evidence type="ECO:0000313" key="12">
    <source>
        <dbReference type="EMBL" id="TBT94666.1"/>
    </source>
</evidence>
<gene>
    <name evidence="12" type="ORF">ET996_09725</name>
</gene>
<protein>
    <submittedName>
        <fullName evidence="12">Glycosyltransferase</fullName>
    </submittedName>
</protein>
<evidence type="ECO:0000256" key="4">
    <source>
        <dbReference type="ARBA" id="ARBA00022679"/>
    </source>
</evidence>
<keyword evidence="13" id="KW-1185">Reference proteome</keyword>
<dbReference type="GO" id="GO:0005886">
    <property type="term" value="C:plasma membrane"/>
    <property type="evidence" value="ECO:0007669"/>
    <property type="project" value="UniProtKB-SubCell"/>
</dbReference>
<keyword evidence="3" id="KW-0328">Glycosyltransferase</keyword>
<keyword evidence="6 10" id="KW-1133">Transmembrane helix</keyword>
<feature type="transmembrane region" description="Helical" evidence="10">
    <location>
        <begin position="223"/>
        <end position="250"/>
    </location>
</feature>
<keyword evidence="7 10" id="KW-0472">Membrane</keyword>
<dbReference type="PANTHER" id="PTHR48090">
    <property type="entry name" value="UNDECAPRENYL-PHOSPHATE 4-DEOXY-4-FORMAMIDO-L-ARABINOSE TRANSFERASE-RELATED"/>
    <property type="match status" value="1"/>
</dbReference>
<evidence type="ECO:0000256" key="3">
    <source>
        <dbReference type="ARBA" id="ARBA00022676"/>
    </source>
</evidence>
<dbReference type="AlphaFoldDB" id="A0A4Q9KJP0"/>
<evidence type="ECO:0000313" key="13">
    <source>
        <dbReference type="Proteomes" id="UP000291933"/>
    </source>
</evidence>
<dbReference type="InterPro" id="IPR050256">
    <property type="entry name" value="Glycosyltransferase_2"/>
</dbReference>
<dbReference type="EMBL" id="SDMR01000011">
    <property type="protein sequence ID" value="TBT94666.1"/>
    <property type="molecule type" value="Genomic_DNA"/>
</dbReference>
<feature type="domain" description="Glycosyltransferase 2-like" evidence="11">
    <location>
        <begin position="10"/>
        <end position="172"/>
    </location>
</feature>
<organism evidence="12 13">
    <name type="scientific">Propioniciclava tarda</name>
    <dbReference type="NCBI Taxonomy" id="433330"/>
    <lineage>
        <taxon>Bacteria</taxon>
        <taxon>Bacillati</taxon>
        <taxon>Actinomycetota</taxon>
        <taxon>Actinomycetes</taxon>
        <taxon>Propionibacteriales</taxon>
        <taxon>Propionibacteriaceae</taxon>
        <taxon>Propioniciclava</taxon>
    </lineage>
</organism>
<feature type="region of interest" description="Disordered" evidence="9">
    <location>
        <begin position="318"/>
        <end position="341"/>
    </location>
</feature>
<evidence type="ECO:0000256" key="10">
    <source>
        <dbReference type="SAM" id="Phobius"/>
    </source>
</evidence>
<comment type="subcellular location">
    <subcellularLocation>
        <location evidence="1">Cell membrane</location>
        <topology evidence="1">Multi-pass membrane protein</topology>
    </subcellularLocation>
</comment>
<reference evidence="12 13" key="1">
    <citation type="submission" date="2019-01" db="EMBL/GenBank/DDBJ databases">
        <title>Lactibacter flavus gen. nov., sp. nov., a novel bacterium of the family Propionibacteriaceae isolated from raw milk and dairy products.</title>
        <authorList>
            <person name="Huptas C."/>
            <person name="Wenning M."/>
            <person name="Breitenwieser F."/>
            <person name="Doll E."/>
            <person name="Von Neubeck M."/>
            <person name="Busse H.-J."/>
            <person name="Scherer S."/>
        </authorList>
    </citation>
    <scope>NUCLEOTIDE SEQUENCE [LARGE SCALE GENOMIC DNA]</scope>
    <source>
        <strain evidence="12 13">DSM 22130</strain>
    </source>
</reference>
<dbReference type="CDD" id="cd04187">
    <property type="entry name" value="DPM1_like_bac"/>
    <property type="match status" value="1"/>
</dbReference>
<accession>A0A4Q9KJP0</accession>
<evidence type="ECO:0000256" key="8">
    <source>
        <dbReference type="ARBA" id="ARBA00038152"/>
    </source>
</evidence>
<feature type="compositionally biased region" description="Low complexity" evidence="9">
    <location>
        <begin position="329"/>
        <end position="341"/>
    </location>
</feature>
<dbReference type="RefSeq" id="WP_131172368.1">
    <property type="nucleotide sequence ID" value="NZ_FXTL01000011.1"/>
</dbReference>
<dbReference type="OrthoDB" id="9811884at2"/>
<keyword evidence="2" id="KW-1003">Cell membrane</keyword>
<dbReference type="Gene3D" id="3.90.550.10">
    <property type="entry name" value="Spore Coat Polysaccharide Biosynthesis Protein SpsA, Chain A"/>
    <property type="match status" value="1"/>
</dbReference>
<evidence type="ECO:0000256" key="6">
    <source>
        <dbReference type="ARBA" id="ARBA00022989"/>
    </source>
</evidence>
<dbReference type="GO" id="GO:0016757">
    <property type="term" value="F:glycosyltransferase activity"/>
    <property type="evidence" value="ECO:0007669"/>
    <property type="project" value="UniProtKB-KW"/>
</dbReference>
<dbReference type="SUPFAM" id="SSF53448">
    <property type="entry name" value="Nucleotide-diphospho-sugar transferases"/>
    <property type="match status" value="1"/>
</dbReference>
<sequence>MTAEARKRISFVVPFYNEGVNVDLFHGTIKVTTAALPYDLEFVYVNDGSGDDTFARLRAIQDADARVTLVNFSRNFGHQKAITAGLDYATGDAVVIMDADLQDPPSVALELIARWEQGYEVAYAQRRTRKDGLFKRVTASAYYRLLARIGDVDIPRNTGDFRLMDRKVVDEIKKYREHDRYMRGIVASLGFNQIAVPFDRDERLHGETHYPLPKMIKLAVDGVLGFSTFPLTIMTRVGVAVSLFSVLWIIEVVLHKLFFPGDLVQGWSLTMIAILFMGGINLLMLGVLGSYIGRIYREVQDRPIYTLDGVYRAGEAERARPAMVPTQHSSPLTPASPASAA</sequence>
<dbReference type="FunFam" id="3.90.550.10:FF:000079">
    <property type="entry name" value="Probable glycosyl transferase"/>
    <property type="match status" value="1"/>
</dbReference>
<dbReference type="InterPro" id="IPR001173">
    <property type="entry name" value="Glyco_trans_2-like"/>
</dbReference>
<evidence type="ECO:0000256" key="9">
    <source>
        <dbReference type="SAM" id="MobiDB-lite"/>
    </source>
</evidence>